<comment type="caution">
    <text evidence="3">The sequence shown here is derived from an EMBL/GenBank/DDBJ whole genome shotgun (WGS) entry which is preliminary data.</text>
</comment>
<reference evidence="3 4" key="1">
    <citation type="submission" date="2019-10" db="EMBL/GenBank/DDBJ databases">
        <title>Streptomyces sp. nov., a novel actinobacterium isolated from alkaline environment.</title>
        <authorList>
            <person name="Golinska P."/>
        </authorList>
    </citation>
    <scope>NUCLEOTIDE SEQUENCE [LARGE SCALE GENOMIC DNA]</scope>
    <source>
        <strain evidence="3 4">OF1</strain>
    </source>
</reference>
<evidence type="ECO:0000313" key="5">
    <source>
        <dbReference type="Proteomes" id="UP000517765"/>
    </source>
</evidence>
<dbReference type="Proteomes" id="UP000517765">
    <property type="component" value="Unassembled WGS sequence"/>
</dbReference>
<dbReference type="EMBL" id="JABJXA010000004">
    <property type="protein sequence ID" value="MBB1257462.1"/>
    <property type="molecule type" value="Genomic_DNA"/>
</dbReference>
<sequence length="422" mass="46586">MSTNWSQVRYGPWPDTPAPRKAPDEAERVACSLPATLRPIDFDGVDQPMVFDPASLHYANAMRLGEPRFGDAERGERWRVARRYALDAALAAVADSPWAEHLVLRGSVLMTAWFGDEAREPGDLDFVVVPRSWNLDDPRTDRMLTGLARAAEELSADGPARLEAAGAVSDEIWTYDRVPGRRLVLPWRQADPDEPGGTVQLDFVFGERLPLEPERTRVPRPGGGPPLTLTSAGPELSLAWKVQWLLTHSYPEGKDLYDAVLLAEAVPLRYELLCEVLHGMGDEWRRPPLPELLSDLAHATEWDEFRKDAPNLPDTADAHAERLRTALAPTFSADRHRMRVTWFSHHDLPRYRGVLAREGMAAVQRALTAAQLGVADAVAVTSELLGGDSFLTDAVRVVADFRALDVDKATAQADLPPVPPSG</sequence>
<reference evidence="5" key="2">
    <citation type="submission" date="2020-05" db="EMBL/GenBank/DDBJ databases">
        <title>Classification of alakaliphilic streptomycetes isolated from an alkaline soil next to Lonar Crater, India and a proposal for the recognition of Streptomyces alkaliterrae sp. nov.</title>
        <authorList>
            <person name="Golinska P."/>
        </authorList>
    </citation>
    <scope>NUCLEOTIDE SEQUENCE [LARGE SCALE GENOMIC DNA]</scope>
    <source>
        <strain evidence="5">OF8</strain>
    </source>
</reference>
<evidence type="ECO:0000313" key="2">
    <source>
        <dbReference type="EMBL" id="MBB1257462.1"/>
    </source>
</evidence>
<reference evidence="2" key="3">
    <citation type="journal article" name="Syst. Appl. Microbiol.">
        <title>Streptomyces alkaliterrae sp. nov., isolated from an alkaline soil, and emended descriptions of Streptomyces alkaliphilus, Streptomyces calidiresistens and Streptomyces durbertensis.</title>
        <authorList>
            <person name="Swiecimska M."/>
            <person name="Golinska P."/>
            <person name="Nouioui I."/>
            <person name="Wypij M."/>
            <person name="Rai M."/>
            <person name="Sangal V."/>
            <person name="Goodfellow M."/>
        </authorList>
    </citation>
    <scope>NUCLEOTIDE SEQUENCE</scope>
    <source>
        <strain evidence="2">OF8</strain>
    </source>
</reference>
<dbReference type="OrthoDB" id="279684at2"/>
<evidence type="ECO:0000313" key="4">
    <source>
        <dbReference type="Proteomes" id="UP000320857"/>
    </source>
</evidence>
<protein>
    <submittedName>
        <fullName evidence="3">Nucleotidyl transferase AbiEii/AbiGii toxin family protein</fullName>
    </submittedName>
</protein>
<organism evidence="3 4">
    <name type="scientific">Streptomyces alkaliterrae</name>
    <dbReference type="NCBI Taxonomy" id="2213162"/>
    <lineage>
        <taxon>Bacteria</taxon>
        <taxon>Bacillati</taxon>
        <taxon>Actinomycetota</taxon>
        <taxon>Actinomycetes</taxon>
        <taxon>Kitasatosporales</taxon>
        <taxon>Streptomycetaceae</taxon>
        <taxon>Streptomyces</taxon>
    </lineage>
</organism>
<dbReference type="InterPro" id="IPR014942">
    <property type="entry name" value="AbiEii"/>
</dbReference>
<keyword evidence="4" id="KW-1185">Reference proteome</keyword>
<dbReference type="AlphaFoldDB" id="A0A5P0YJG7"/>
<keyword evidence="3" id="KW-0808">Transferase</keyword>
<dbReference type="Pfam" id="PF08843">
    <property type="entry name" value="AbiEii"/>
    <property type="match status" value="1"/>
</dbReference>
<proteinExistence type="predicted"/>
<evidence type="ECO:0000313" key="3">
    <source>
        <dbReference type="EMBL" id="MQS00351.1"/>
    </source>
</evidence>
<accession>A0A5P0YJG7</accession>
<evidence type="ECO:0000256" key="1">
    <source>
        <dbReference type="SAM" id="MobiDB-lite"/>
    </source>
</evidence>
<dbReference type="EMBL" id="VJYK02000002">
    <property type="protein sequence ID" value="MQS00351.1"/>
    <property type="molecule type" value="Genomic_DNA"/>
</dbReference>
<feature type="region of interest" description="Disordered" evidence="1">
    <location>
        <begin position="1"/>
        <end position="25"/>
    </location>
</feature>
<gene>
    <name evidence="3" type="ORF">FNX44_000350</name>
    <name evidence="2" type="ORF">H3147_01255</name>
</gene>
<dbReference type="Proteomes" id="UP000320857">
    <property type="component" value="Unassembled WGS sequence"/>
</dbReference>
<name>A0A5P0YJG7_9ACTN</name>
<dbReference type="RefSeq" id="WP_143645762.1">
    <property type="nucleotide sequence ID" value="NZ_JABJXA010000004.1"/>
</dbReference>
<dbReference type="GO" id="GO:0016740">
    <property type="term" value="F:transferase activity"/>
    <property type="evidence" value="ECO:0007669"/>
    <property type="project" value="UniProtKB-KW"/>
</dbReference>